<dbReference type="InterPro" id="IPR009057">
    <property type="entry name" value="Homeodomain-like_sf"/>
</dbReference>
<dbReference type="PANTHER" id="PTHR30055:SF234">
    <property type="entry name" value="HTH-TYPE TRANSCRIPTIONAL REGULATOR BETI"/>
    <property type="match status" value="1"/>
</dbReference>
<keyword evidence="3" id="KW-0804">Transcription</keyword>
<accession>A0A7W8VBX6</accession>
<protein>
    <submittedName>
        <fullName evidence="6">AcrR family transcriptional regulator</fullName>
    </submittedName>
</protein>
<dbReference type="GO" id="GO:0003700">
    <property type="term" value="F:DNA-binding transcription factor activity"/>
    <property type="evidence" value="ECO:0007669"/>
    <property type="project" value="TreeGrafter"/>
</dbReference>
<evidence type="ECO:0000259" key="5">
    <source>
        <dbReference type="PROSITE" id="PS50977"/>
    </source>
</evidence>
<dbReference type="RefSeq" id="WP_184388160.1">
    <property type="nucleotide sequence ID" value="NZ_BAAAJD010000056.1"/>
</dbReference>
<evidence type="ECO:0000256" key="3">
    <source>
        <dbReference type="ARBA" id="ARBA00023163"/>
    </source>
</evidence>
<dbReference type="Gene3D" id="1.10.357.10">
    <property type="entry name" value="Tetracycline Repressor, domain 2"/>
    <property type="match status" value="1"/>
</dbReference>
<dbReference type="SUPFAM" id="SSF46689">
    <property type="entry name" value="Homeodomain-like"/>
    <property type="match status" value="1"/>
</dbReference>
<feature type="domain" description="HTH tetR-type" evidence="5">
    <location>
        <begin position="13"/>
        <end position="72"/>
    </location>
</feature>
<dbReference type="InterPro" id="IPR050109">
    <property type="entry name" value="HTH-type_TetR-like_transc_reg"/>
</dbReference>
<dbReference type="GO" id="GO:0000976">
    <property type="term" value="F:transcription cis-regulatory region binding"/>
    <property type="evidence" value="ECO:0007669"/>
    <property type="project" value="TreeGrafter"/>
</dbReference>
<sequence>MTESTNRLRADARRNREQIIGAAREVFLEQGIHASLEEIARRAGVGIATLYRRFPDRHTLVEQVALDNMALIDDELDRAAAGHPGAWEALAQLIRRLVELRVGVFMPVLAHTLEEDMRGEGGALKERRDRLFERLEHLIGDARRQGRLRQGVTAIDIMVGVIKLSRPLPVIGAELNEMLVDRQLELFLGGLHAVALDASEPLPAQRLTLGEVDRHLRKAE</sequence>
<gene>
    <name evidence="6" type="ORF">HDA36_000427</name>
</gene>
<comment type="caution">
    <text evidence="6">The sequence shown here is derived from an EMBL/GenBank/DDBJ whole genome shotgun (WGS) entry which is preliminary data.</text>
</comment>
<dbReference type="Pfam" id="PF00440">
    <property type="entry name" value="TetR_N"/>
    <property type="match status" value="1"/>
</dbReference>
<evidence type="ECO:0000256" key="4">
    <source>
        <dbReference type="PROSITE-ProRule" id="PRU00335"/>
    </source>
</evidence>
<evidence type="ECO:0000313" key="6">
    <source>
        <dbReference type="EMBL" id="MBB5430343.1"/>
    </source>
</evidence>
<dbReference type="PROSITE" id="PS50977">
    <property type="entry name" value="HTH_TETR_2"/>
    <property type="match status" value="1"/>
</dbReference>
<dbReference type="InterPro" id="IPR036271">
    <property type="entry name" value="Tet_transcr_reg_TetR-rel_C_sf"/>
</dbReference>
<evidence type="ECO:0000313" key="7">
    <source>
        <dbReference type="Proteomes" id="UP000572635"/>
    </source>
</evidence>
<dbReference type="AlphaFoldDB" id="A0A7W8VBX6"/>
<evidence type="ECO:0000256" key="1">
    <source>
        <dbReference type="ARBA" id="ARBA00023015"/>
    </source>
</evidence>
<dbReference type="PANTHER" id="PTHR30055">
    <property type="entry name" value="HTH-TYPE TRANSCRIPTIONAL REGULATOR RUTR"/>
    <property type="match status" value="1"/>
</dbReference>
<dbReference type="EMBL" id="JACHDB010000001">
    <property type="protein sequence ID" value="MBB5430343.1"/>
    <property type="molecule type" value="Genomic_DNA"/>
</dbReference>
<keyword evidence="2 4" id="KW-0238">DNA-binding</keyword>
<dbReference type="InterPro" id="IPR049445">
    <property type="entry name" value="TetR_SbtR-like_C"/>
</dbReference>
<keyword evidence="7" id="KW-1185">Reference proteome</keyword>
<dbReference type="SUPFAM" id="SSF48498">
    <property type="entry name" value="Tetracyclin repressor-like, C-terminal domain"/>
    <property type="match status" value="1"/>
</dbReference>
<organism evidence="6 7">
    <name type="scientific">Nocardiopsis composta</name>
    <dbReference type="NCBI Taxonomy" id="157465"/>
    <lineage>
        <taxon>Bacteria</taxon>
        <taxon>Bacillati</taxon>
        <taxon>Actinomycetota</taxon>
        <taxon>Actinomycetes</taxon>
        <taxon>Streptosporangiales</taxon>
        <taxon>Nocardiopsidaceae</taxon>
        <taxon>Nocardiopsis</taxon>
    </lineage>
</organism>
<dbReference type="PRINTS" id="PR00455">
    <property type="entry name" value="HTHTETR"/>
</dbReference>
<reference evidence="6 7" key="1">
    <citation type="submission" date="2020-08" db="EMBL/GenBank/DDBJ databases">
        <title>Sequencing the genomes of 1000 actinobacteria strains.</title>
        <authorList>
            <person name="Klenk H.-P."/>
        </authorList>
    </citation>
    <scope>NUCLEOTIDE SEQUENCE [LARGE SCALE GENOMIC DNA]</scope>
    <source>
        <strain evidence="6 7">DSM 44551</strain>
    </source>
</reference>
<evidence type="ECO:0000256" key="2">
    <source>
        <dbReference type="ARBA" id="ARBA00023125"/>
    </source>
</evidence>
<feature type="DNA-binding region" description="H-T-H motif" evidence="4">
    <location>
        <begin position="35"/>
        <end position="54"/>
    </location>
</feature>
<dbReference type="InterPro" id="IPR001647">
    <property type="entry name" value="HTH_TetR"/>
</dbReference>
<name>A0A7W8VBX6_9ACTN</name>
<dbReference type="Pfam" id="PF21597">
    <property type="entry name" value="TetR_C_43"/>
    <property type="match status" value="1"/>
</dbReference>
<dbReference type="Proteomes" id="UP000572635">
    <property type="component" value="Unassembled WGS sequence"/>
</dbReference>
<proteinExistence type="predicted"/>
<keyword evidence="1" id="KW-0805">Transcription regulation</keyword>